<reference evidence="1 2" key="1">
    <citation type="submission" date="2020-07" db="EMBL/GenBank/DDBJ databases">
        <title>Sequencing the genomes of 1000 actinobacteria strains.</title>
        <authorList>
            <person name="Klenk H.-P."/>
        </authorList>
    </citation>
    <scope>NUCLEOTIDE SEQUENCE [LARGE SCALE GENOMIC DNA]</scope>
    <source>
        <strain evidence="1 2">DSM 40398</strain>
    </source>
</reference>
<evidence type="ECO:0000313" key="1">
    <source>
        <dbReference type="EMBL" id="NYD51830.1"/>
    </source>
</evidence>
<keyword evidence="2" id="KW-1185">Reference proteome</keyword>
<evidence type="ECO:0000313" key="2">
    <source>
        <dbReference type="Proteomes" id="UP000529783"/>
    </source>
</evidence>
<dbReference type="AlphaFoldDB" id="A0A7Y9ERL6"/>
<comment type="caution">
    <text evidence="1">The sequence shown here is derived from an EMBL/GenBank/DDBJ whole genome shotgun (WGS) entry which is preliminary data.</text>
</comment>
<proteinExistence type="predicted"/>
<dbReference type="Proteomes" id="UP000529783">
    <property type="component" value="Unassembled WGS sequence"/>
</dbReference>
<protein>
    <submittedName>
        <fullName evidence="1">Uncharacterized protein</fullName>
    </submittedName>
</protein>
<accession>A0A7Y9ERL6</accession>
<organism evidence="1 2">
    <name type="scientific">Actinomadura luteofluorescens</name>
    <dbReference type="NCBI Taxonomy" id="46163"/>
    <lineage>
        <taxon>Bacteria</taxon>
        <taxon>Bacillati</taxon>
        <taxon>Actinomycetota</taxon>
        <taxon>Actinomycetes</taxon>
        <taxon>Streptosporangiales</taxon>
        <taxon>Thermomonosporaceae</taxon>
        <taxon>Actinomadura</taxon>
    </lineage>
</organism>
<dbReference type="EMBL" id="JACCBA010000001">
    <property type="protein sequence ID" value="NYD51830.1"/>
    <property type="molecule type" value="Genomic_DNA"/>
</dbReference>
<sequence length="47" mass="5358">MFGWHRRAARREGSSAEMVKFNTQFRVEFIEAIEGRGTSAESRPSPS</sequence>
<gene>
    <name evidence="1" type="ORF">BJY14_007813</name>
</gene>
<name>A0A7Y9ERL6_9ACTN</name>
<dbReference type="RefSeq" id="WP_179848145.1">
    <property type="nucleotide sequence ID" value="NZ_JACCBA010000001.1"/>
</dbReference>